<evidence type="ECO:0000313" key="2">
    <source>
        <dbReference type="Proteomes" id="UP001190700"/>
    </source>
</evidence>
<dbReference type="AlphaFoldDB" id="A0AAE0BJP4"/>
<gene>
    <name evidence="1" type="ORF">CYMTET_52776</name>
</gene>
<reference evidence="1 2" key="1">
    <citation type="journal article" date="2015" name="Genome Biol. Evol.">
        <title>Comparative Genomics of a Bacterivorous Green Alga Reveals Evolutionary Causalities and Consequences of Phago-Mixotrophic Mode of Nutrition.</title>
        <authorList>
            <person name="Burns J.A."/>
            <person name="Paasch A."/>
            <person name="Narechania A."/>
            <person name="Kim E."/>
        </authorList>
    </citation>
    <scope>NUCLEOTIDE SEQUENCE [LARGE SCALE GENOMIC DNA]</scope>
    <source>
        <strain evidence="1 2">PLY_AMNH</strain>
    </source>
</reference>
<proteinExistence type="predicted"/>
<evidence type="ECO:0000313" key="1">
    <source>
        <dbReference type="EMBL" id="KAK3237110.1"/>
    </source>
</evidence>
<comment type="caution">
    <text evidence="1">The sequence shown here is derived from an EMBL/GenBank/DDBJ whole genome shotgun (WGS) entry which is preliminary data.</text>
</comment>
<dbReference type="Proteomes" id="UP001190700">
    <property type="component" value="Unassembled WGS sequence"/>
</dbReference>
<protein>
    <submittedName>
        <fullName evidence="1">Uncharacterized protein</fullName>
    </submittedName>
</protein>
<organism evidence="1 2">
    <name type="scientific">Cymbomonas tetramitiformis</name>
    <dbReference type="NCBI Taxonomy" id="36881"/>
    <lineage>
        <taxon>Eukaryota</taxon>
        <taxon>Viridiplantae</taxon>
        <taxon>Chlorophyta</taxon>
        <taxon>Pyramimonadophyceae</taxon>
        <taxon>Pyramimonadales</taxon>
        <taxon>Pyramimonadaceae</taxon>
        <taxon>Cymbomonas</taxon>
    </lineage>
</organism>
<sequence>MVHVLPELKEEECELDELPAGREATLEHSGAFVHLLQARVADFQQFVKSKVPTFLLTDVLKSSFLNKRKRVHFEEDEDGFKTVNEEQPARELRGELAPENVVRPGAFPTAMPSRGLPTGVNLLVAPVQRLQQEDEGRIKWKDGDLTVVPKTKKCKNMDEWERGFFRIMCEAPAEARDELVDFLAWAKTIAADYTFYHFSEFYEHLVRQVQQSTVGISLDGYDHVWAGPAKVVVLEATVVVATAVAEVEFQMLVTGTTRAIAGISLIAISDMCEVCAELMGM</sequence>
<keyword evidence="2" id="KW-1185">Reference proteome</keyword>
<name>A0AAE0BJP4_9CHLO</name>
<accession>A0AAE0BJP4</accession>
<dbReference type="EMBL" id="LGRX02034701">
    <property type="protein sequence ID" value="KAK3237110.1"/>
    <property type="molecule type" value="Genomic_DNA"/>
</dbReference>